<evidence type="ECO:0000259" key="2">
    <source>
        <dbReference type="Pfam" id="PF00107"/>
    </source>
</evidence>
<dbReference type="GO" id="GO:0016628">
    <property type="term" value="F:oxidoreductase activity, acting on the CH-CH group of donors, NAD or NADP as acceptor"/>
    <property type="evidence" value="ECO:0007669"/>
    <property type="project" value="InterPro"/>
</dbReference>
<dbReference type="FunFam" id="3.40.50.720:FF:000121">
    <property type="entry name" value="Prostaglandin reductase 2"/>
    <property type="match status" value="1"/>
</dbReference>
<dbReference type="CDD" id="cd05288">
    <property type="entry name" value="PGDH"/>
    <property type="match status" value="1"/>
</dbReference>
<evidence type="ECO:0000259" key="3">
    <source>
        <dbReference type="Pfam" id="PF16884"/>
    </source>
</evidence>
<organism evidence="4 5">
    <name type="scientific">Novosphingobium lindaniclasticum LE124</name>
    <dbReference type="NCBI Taxonomy" id="1096930"/>
    <lineage>
        <taxon>Bacteria</taxon>
        <taxon>Pseudomonadati</taxon>
        <taxon>Pseudomonadota</taxon>
        <taxon>Alphaproteobacteria</taxon>
        <taxon>Sphingomonadales</taxon>
        <taxon>Sphingomonadaceae</taxon>
        <taxon>Novosphingobium</taxon>
    </lineage>
</organism>
<dbReference type="InterPro" id="IPR036291">
    <property type="entry name" value="NAD(P)-bd_dom_sf"/>
</dbReference>
<dbReference type="EMBL" id="ATHL01000132">
    <property type="protein sequence ID" value="EQB09458.1"/>
    <property type="molecule type" value="Genomic_DNA"/>
</dbReference>
<dbReference type="Pfam" id="PF16884">
    <property type="entry name" value="ADH_N_2"/>
    <property type="match status" value="1"/>
</dbReference>
<keyword evidence="1" id="KW-0560">Oxidoreductase</keyword>
<dbReference type="InterPro" id="IPR013149">
    <property type="entry name" value="ADH-like_C"/>
</dbReference>
<dbReference type="InterPro" id="IPR045010">
    <property type="entry name" value="MDR_fam"/>
</dbReference>
<feature type="domain" description="Oxidoreductase N-terminal" evidence="3">
    <location>
        <begin position="43"/>
        <end position="146"/>
    </location>
</feature>
<dbReference type="PATRIC" id="fig|1096930.3.peg.3865"/>
<dbReference type="InterPro" id="IPR041694">
    <property type="entry name" value="ADH_N_2"/>
</dbReference>
<dbReference type="InterPro" id="IPR011032">
    <property type="entry name" value="GroES-like_sf"/>
</dbReference>
<gene>
    <name evidence="4" type="ORF">L284_19645</name>
</gene>
<dbReference type="Gene3D" id="3.90.180.10">
    <property type="entry name" value="Medium-chain alcohol dehydrogenases, catalytic domain"/>
    <property type="match status" value="1"/>
</dbReference>
<dbReference type="Gene3D" id="3.40.50.720">
    <property type="entry name" value="NAD(P)-binding Rossmann-like Domain"/>
    <property type="match status" value="1"/>
</dbReference>
<evidence type="ECO:0000313" key="4">
    <source>
        <dbReference type="EMBL" id="EQB09458.1"/>
    </source>
</evidence>
<feature type="domain" description="Alcohol dehydrogenase-like C-terminal" evidence="2">
    <location>
        <begin position="196"/>
        <end position="330"/>
    </location>
</feature>
<proteinExistence type="predicted"/>
<dbReference type="Proteomes" id="UP000015527">
    <property type="component" value="Unassembled WGS sequence"/>
</dbReference>
<reference evidence="4 5" key="1">
    <citation type="journal article" date="2013" name="Genome Announc.">
        <title>Genome Sequence of Novosphingobium lindaniclasticum LE124T, Isolated from a Hexachlorocyclohexane Dumpsite.</title>
        <authorList>
            <person name="Saxena A."/>
            <person name="Nayyar N."/>
            <person name="Sangwan N."/>
            <person name="Kumari R."/>
            <person name="Khurana J.P."/>
            <person name="Lal R."/>
        </authorList>
    </citation>
    <scope>NUCLEOTIDE SEQUENCE [LARGE SCALE GENOMIC DNA]</scope>
    <source>
        <strain evidence="4 5">LE124</strain>
    </source>
</reference>
<dbReference type="OrthoDB" id="9805663at2"/>
<accession>T0HBE6</accession>
<evidence type="ECO:0000313" key="5">
    <source>
        <dbReference type="Proteomes" id="UP000015527"/>
    </source>
</evidence>
<evidence type="ECO:0000256" key="1">
    <source>
        <dbReference type="ARBA" id="ARBA00023002"/>
    </source>
</evidence>
<dbReference type="PANTHER" id="PTHR43205">
    <property type="entry name" value="PROSTAGLANDIN REDUCTASE"/>
    <property type="match status" value="1"/>
</dbReference>
<keyword evidence="5" id="KW-1185">Reference proteome</keyword>
<dbReference type="AlphaFoldDB" id="T0HBE6"/>
<dbReference type="Pfam" id="PF00107">
    <property type="entry name" value="ADH_zinc_N"/>
    <property type="match status" value="1"/>
</dbReference>
<evidence type="ECO:0008006" key="6">
    <source>
        <dbReference type="Google" id="ProtNLM"/>
    </source>
</evidence>
<name>T0HBE6_9SPHN</name>
<protein>
    <recommendedName>
        <fullName evidence="6">Enoyl reductase (ER) domain-containing protein</fullName>
    </recommendedName>
</protein>
<dbReference type="PANTHER" id="PTHR43205:SF7">
    <property type="entry name" value="PROSTAGLANDIN REDUCTASE 1"/>
    <property type="match status" value="1"/>
</dbReference>
<dbReference type="SUPFAM" id="SSF51735">
    <property type="entry name" value="NAD(P)-binding Rossmann-fold domains"/>
    <property type="match status" value="1"/>
</dbReference>
<dbReference type="SUPFAM" id="SSF50129">
    <property type="entry name" value="GroES-like"/>
    <property type="match status" value="1"/>
</dbReference>
<dbReference type="eggNOG" id="COG2130">
    <property type="taxonomic scope" value="Bacteria"/>
</dbReference>
<comment type="caution">
    <text evidence="4">The sequence shown here is derived from an EMBL/GenBank/DDBJ whole genome shotgun (WGS) entry which is preliminary data.</text>
</comment>
<sequence length="376" mass="40998">MDRNYLLQLPYHLDLPFSEASFQLTREHLICPRDRALSDTYNRQVWLASRPTAIPHAEHFGIREVEIPNIAEGEILVRNQYLSVDPAMRGWIADPRGYLPQVKVGDTMRAFAVGEVLMSRNPDYVVGEMLMGIFGWQEYAAVAADAVLLRVKERDLPCSLALGALGLNGITAYFGLLEVGCPESGQTVAVSTAAGAVGSIVGQIANIKGCKTVGFTGGPAKVRQCLDEFGYEAAIDYKSTNDIDGAIASVAPGGVDVYFDNTSGPVSDAVMRHINIGARVVICGTAAYPSWNPWNTGPRPERHLIVKRARMQGFLATDFSDRFNEAAAQLANWIREGRLRYREDILEGLENAPGALQRLYSGQNDGKLLIRLAAAG</sequence>